<keyword evidence="2" id="KW-1185">Reference proteome</keyword>
<name>A0A371F6F8_MUCPR</name>
<comment type="caution">
    <text evidence="1">The sequence shown here is derived from an EMBL/GenBank/DDBJ whole genome shotgun (WGS) entry which is preliminary data.</text>
</comment>
<proteinExistence type="predicted"/>
<sequence length="75" mass="8235">MKILRKCLKGSKTFFSKDIPHGLPPIRGIEQKIDSIPRAPFALITSFFAYVVGSQGVKINVKNVKSSTVGQHPNP</sequence>
<dbReference type="EMBL" id="QJKJ01010395">
    <property type="protein sequence ID" value="RDX73825.1"/>
    <property type="molecule type" value="Genomic_DNA"/>
</dbReference>
<evidence type="ECO:0000313" key="2">
    <source>
        <dbReference type="Proteomes" id="UP000257109"/>
    </source>
</evidence>
<dbReference type="AlphaFoldDB" id="A0A371F6F8"/>
<organism evidence="1 2">
    <name type="scientific">Mucuna pruriens</name>
    <name type="common">Velvet bean</name>
    <name type="synonym">Dolichos pruriens</name>
    <dbReference type="NCBI Taxonomy" id="157652"/>
    <lineage>
        <taxon>Eukaryota</taxon>
        <taxon>Viridiplantae</taxon>
        <taxon>Streptophyta</taxon>
        <taxon>Embryophyta</taxon>
        <taxon>Tracheophyta</taxon>
        <taxon>Spermatophyta</taxon>
        <taxon>Magnoliopsida</taxon>
        <taxon>eudicotyledons</taxon>
        <taxon>Gunneridae</taxon>
        <taxon>Pentapetalae</taxon>
        <taxon>rosids</taxon>
        <taxon>fabids</taxon>
        <taxon>Fabales</taxon>
        <taxon>Fabaceae</taxon>
        <taxon>Papilionoideae</taxon>
        <taxon>50 kb inversion clade</taxon>
        <taxon>NPAAA clade</taxon>
        <taxon>indigoferoid/millettioid clade</taxon>
        <taxon>Phaseoleae</taxon>
        <taxon>Mucuna</taxon>
    </lineage>
</organism>
<evidence type="ECO:0000313" key="1">
    <source>
        <dbReference type="EMBL" id="RDX73825.1"/>
    </source>
</evidence>
<protein>
    <submittedName>
        <fullName evidence="1">Uncharacterized protein</fullName>
    </submittedName>
</protein>
<accession>A0A371F6F8</accession>
<reference evidence="1" key="1">
    <citation type="submission" date="2018-05" db="EMBL/GenBank/DDBJ databases">
        <title>Draft genome of Mucuna pruriens seed.</title>
        <authorList>
            <person name="Nnadi N.E."/>
            <person name="Vos R."/>
            <person name="Hasami M.H."/>
            <person name="Devisetty U.K."/>
            <person name="Aguiy J.C."/>
        </authorList>
    </citation>
    <scope>NUCLEOTIDE SEQUENCE [LARGE SCALE GENOMIC DNA]</scope>
    <source>
        <strain evidence="1">JCA_2017</strain>
    </source>
</reference>
<gene>
    <name evidence="1" type="ORF">CR513_46516</name>
</gene>
<dbReference type="Proteomes" id="UP000257109">
    <property type="component" value="Unassembled WGS sequence"/>
</dbReference>
<feature type="non-terminal residue" evidence="1">
    <location>
        <position position="1"/>
    </location>
</feature>